<organism evidence="2 3">
    <name type="scientific">Cognatishimia maritima</name>
    <dbReference type="NCBI Taxonomy" id="870908"/>
    <lineage>
        <taxon>Bacteria</taxon>
        <taxon>Pseudomonadati</taxon>
        <taxon>Pseudomonadota</taxon>
        <taxon>Alphaproteobacteria</taxon>
        <taxon>Rhodobacterales</taxon>
        <taxon>Paracoccaceae</taxon>
        <taxon>Cognatishimia</taxon>
    </lineage>
</organism>
<dbReference type="SUPFAM" id="SSF159888">
    <property type="entry name" value="YdhG-like"/>
    <property type="match status" value="1"/>
</dbReference>
<dbReference type="Pfam" id="PF08818">
    <property type="entry name" value="DUF1801"/>
    <property type="match status" value="1"/>
</dbReference>
<dbReference type="STRING" id="870908.SAMN04488044_0708"/>
<accession>A0A1M5JM18</accession>
<name>A0A1M5JM18_9RHOB</name>
<sequence length="118" mass="13263">MSQNPDVDAWMSAYDNPQKDLVQAVRMAILQADDRVAECIKWQAPTFTYKGNIASFFPKAKKHASLMFHKGAEIPGDFPSLEGDGKEARSMKFADLEDLAAKREELETIILAWIEMKG</sequence>
<dbReference type="RefSeq" id="WP_072790582.1">
    <property type="nucleotide sequence ID" value="NZ_FQWM01000001.1"/>
</dbReference>
<feature type="domain" description="YdhG-like" evidence="1">
    <location>
        <begin position="19"/>
        <end position="114"/>
    </location>
</feature>
<dbReference type="Gene3D" id="3.90.1150.200">
    <property type="match status" value="1"/>
</dbReference>
<proteinExistence type="predicted"/>
<reference evidence="3" key="1">
    <citation type="submission" date="2016-11" db="EMBL/GenBank/DDBJ databases">
        <authorList>
            <person name="Varghese N."/>
            <person name="Submissions S."/>
        </authorList>
    </citation>
    <scope>NUCLEOTIDE SEQUENCE [LARGE SCALE GENOMIC DNA]</scope>
    <source>
        <strain evidence="3">DSM 28223</strain>
    </source>
</reference>
<dbReference type="OrthoDB" id="214150at2"/>
<dbReference type="InterPro" id="IPR014922">
    <property type="entry name" value="YdhG-like"/>
</dbReference>
<evidence type="ECO:0000313" key="3">
    <source>
        <dbReference type="Proteomes" id="UP000184211"/>
    </source>
</evidence>
<protein>
    <recommendedName>
        <fullName evidence="1">YdhG-like domain-containing protein</fullName>
    </recommendedName>
</protein>
<evidence type="ECO:0000313" key="2">
    <source>
        <dbReference type="EMBL" id="SHG41445.1"/>
    </source>
</evidence>
<dbReference type="EMBL" id="FQWM01000001">
    <property type="protein sequence ID" value="SHG41445.1"/>
    <property type="molecule type" value="Genomic_DNA"/>
</dbReference>
<gene>
    <name evidence="2" type="ORF">SAMN04488044_0708</name>
</gene>
<keyword evidence="3" id="KW-1185">Reference proteome</keyword>
<dbReference type="AlphaFoldDB" id="A0A1M5JM18"/>
<dbReference type="Proteomes" id="UP000184211">
    <property type="component" value="Unassembled WGS sequence"/>
</dbReference>
<evidence type="ECO:0000259" key="1">
    <source>
        <dbReference type="Pfam" id="PF08818"/>
    </source>
</evidence>